<feature type="region of interest" description="Disordered" evidence="1">
    <location>
        <begin position="1"/>
        <end position="22"/>
    </location>
</feature>
<evidence type="ECO:0000313" key="2">
    <source>
        <dbReference type="EMBL" id="GAG07037.1"/>
    </source>
</evidence>
<dbReference type="AlphaFoldDB" id="X0V6Q7"/>
<organism evidence="2">
    <name type="scientific">marine sediment metagenome</name>
    <dbReference type="NCBI Taxonomy" id="412755"/>
    <lineage>
        <taxon>unclassified sequences</taxon>
        <taxon>metagenomes</taxon>
        <taxon>ecological metagenomes</taxon>
    </lineage>
</organism>
<name>X0V6Q7_9ZZZZ</name>
<accession>X0V6Q7</accession>
<reference evidence="2" key="1">
    <citation type="journal article" date="2014" name="Front. Microbiol.">
        <title>High frequency of phylogenetically diverse reductive dehalogenase-homologous genes in deep subseafloor sedimentary metagenomes.</title>
        <authorList>
            <person name="Kawai M."/>
            <person name="Futagami T."/>
            <person name="Toyoda A."/>
            <person name="Takaki Y."/>
            <person name="Nishi S."/>
            <person name="Hori S."/>
            <person name="Arai W."/>
            <person name="Tsubouchi T."/>
            <person name="Morono Y."/>
            <person name="Uchiyama I."/>
            <person name="Ito T."/>
            <person name="Fujiyama A."/>
            <person name="Inagaki F."/>
            <person name="Takami H."/>
        </authorList>
    </citation>
    <scope>NUCLEOTIDE SEQUENCE</scope>
    <source>
        <strain evidence="2">Expedition CK06-06</strain>
    </source>
</reference>
<evidence type="ECO:0000256" key="1">
    <source>
        <dbReference type="SAM" id="MobiDB-lite"/>
    </source>
</evidence>
<dbReference type="EMBL" id="BARS01025691">
    <property type="protein sequence ID" value="GAG07037.1"/>
    <property type="molecule type" value="Genomic_DNA"/>
</dbReference>
<feature type="compositionally biased region" description="Basic residues" evidence="1">
    <location>
        <begin position="1"/>
        <end position="17"/>
    </location>
</feature>
<comment type="caution">
    <text evidence="2">The sequence shown here is derived from an EMBL/GenBank/DDBJ whole genome shotgun (WGS) entry which is preliminary data.</text>
</comment>
<proteinExistence type="predicted"/>
<gene>
    <name evidence="2" type="ORF">S01H1_40564</name>
</gene>
<protein>
    <submittedName>
        <fullName evidence="2">Uncharacterized protein</fullName>
    </submittedName>
</protein>
<sequence>MHIRKMKFGHKPRRVGNRKIEKRDAHGWRSEGYVERILGYKIRKRQKMRATIAQLEE</sequence>